<name>A8LLQ4_DINSH</name>
<keyword evidence="2" id="KW-0169">Cobalamin biosynthesis</keyword>
<dbReference type="GO" id="GO:0009236">
    <property type="term" value="P:cobalamin biosynthetic process"/>
    <property type="evidence" value="ECO:0007669"/>
    <property type="project" value="UniProtKB-UniPathway"/>
</dbReference>
<dbReference type="AlphaFoldDB" id="A8LLQ4"/>
<dbReference type="KEGG" id="dsh:Dshi_1690"/>
<proteinExistence type="predicted"/>
<evidence type="ECO:0000313" key="4">
    <source>
        <dbReference type="EMBL" id="ABV93432.1"/>
    </source>
</evidence>
<dbReference type="PROSITE" id="PS51014">
    <property type="entry name" value="COBK_CBIJ"/>
    <property type="match status" value="1"/>
</dbReference>
<dbReference type="Proteomes" id="UP000006833">
    <property type="component" value="Chromosome"/>
</dbReference>
<dbReference type="EMBL" id="CP000830">
    <property type="protein sequence ID" value="ABV93432.1"/>
    <property type="molecule type" value="Genomic_DNA"/>
</dbReference>
<evidence type="ECO:0000256" key="1">
    <source>
        <dbReference type="ARBA" id="ARBA00004953"/>
    </source>
</evidence>
<dbReference type="GO" id="GO:0016994">
    <property type="term" value="F:precorrin-6A reductase activity"/>
    <property type="evidence" value="ECO:0007669"/>
    <property type="project" value="UniProtKB-EC"/>
</dbReference>
<keyword evidence="5" id="KW-1185">Reference proteome</keyword>
<evidence type="ECO:0000313" key="5">
    <source>
        <dbReference type="Proteomes" id="UP000006833"/>
    </source>
</evidence>
<reference evidence="5" key="1">
    <citation type="journal article" date="2010" name="ISME J.">
        <title>The complete genome sequence of the algal symbiont Dinoroseobacter shibae: a hitchhiker's guide to life in the sea.</title>
        <authorList>
            <person name="Wagner-Dobler I."/>
            <person name="Ballhausen B."/>
            <person name="Berger M."/>
            <person name="Brinkhoff T."/>
            <person name="Buchholz I."/>
            <person name="Bunk B."/>
            <person name="Cypionka H."/>
            <person name="Daniel R."/>
            <person name="Drepper T."/>
            <person name="Gerdts G."/>
            <person name="Hahnke S."/>
            <person name="Han C."/>
            <person name="Jahn D."/>
            <person name="Kalhoefer D."/>
            <person name="Kiss H."/>
            <person name="Klenk H.P."/>
            <person name="Kyrpides N."/>
            <person name="Liebl W."/>
            <person name="Liesegang H."/>
            <person name="Meincke L."/>
            <person name="Pati A."/>
            <person name="Petersen J."/>
            <person name="Piekarski T."/>
            <person name="Pommerenke C."/>
            <person name="Pradella S."/>
            <person name="Pukall R."/>
            <person name="Rabus R."/>
            <person name="Stackebrandt E."/>
            <person name="Thole S."/>
            <person name="Thompson L."/>
            <person name="Tielen P."/>
            <person name="Tomasch J."/>
            <person name="von Jan M."/>
            <person name="Wanphrut N."/>
            <person name="Wichels A."/>
            <person name="Zech H."/>
            <person name="Simon M."/>
        </authorList>
    </citation>
    <scope>NUCLEOTIDE SEQUENCE [LARGE SCALE GENOMIC DNA]</scope>
    <source>
        <strain evidence="5">DSM 16493 / NCIMB 14021 / DFL 12</strain>
    </source>
</reference>
<dbReference type="HOGENOM" id="CLU_068627_1_0_5"/>
<dbReference type="PANTHER" id="PTHR36925:SF1">
    <property type="entry name" value="COBALT-PRECORRIN-6A REDUCTASE"/>
    <property type="match status" value="1"/>
</dbReference>
<dbReference type="eggNOG" id="COG2099">
    <property type="taxonomic scope" value="Bacteria"/>
</dbReference>
<dbReference type="PANTHER" id="PTHR36925">
    <property type="entry name" value="COBALT-PRECORRIN-6A REDUCTASE"/>
    <property type="match status" value="1"/>
</dbReference>
<dbReference type="STRING" id="398580.Dshi_1690"/>
<comment type="pathway">
    <text evidence="1">Cofactor biosynthesis; adenosylcobalamin biosynthesis.</text>
</comment>
<dbReference type="Pfam" id="PF02571">
    <property type="entry name" value="CbiJ"/>
    <property type="match status" value="1"/>
</dbReference>
<dbReference type="UniPathway" id="UPA00148"/>
<accession>A8LLQ4</accession>
<evidence type="ECO:0000256" key="2">
    <source>
        <dbReference type="ARBA" id="ARBA00022573"/>
    </source>
</evidence>
<protein>
    <submittedName>
        <fullName evidence="4">Precorrin-6A reductase</fullName>
        <ecNumber evidence="4">1.3.1.54</ecNumber>
    </submittedName>
</protein>
<evidence type="ECO:0000256" key="3">
    <source>
        <dbReference type="ARBA" id="ARBA00023002"/>
    </source>
</evidence>
<dbReference type="NCBIfam" id="NF005968">
    <property type="entry name" value="PRK08057.1-2"/>
    <property type="match status" value="1"/>
</dbReference>
<dbReference type="RefSeq" id="WP_012178362.1">
    <property type="nucleotide sequence ID" value="NC_009952.1"/>
</dbReference>
<dbReference type="EC" id="1.3.1.54" evidence="4"/>
<dbReference type="OrthoDB" id="5183775at2"/>
<dbReference type="InterPro" id="IPR003723">
    <property type="entry name" value="Precorrin-6x_reduct"/>
</dbReference>
<keyword evidence="3 4" id="KW-0560">Oxidoreductase</keyword>
<dbReference type="NCBIfam" id="TIGR00715">
    <property type="entry name" value="precor6x_red"/>
    <property type="match status" value="1"/>
</dbReference>
<organism evidence="4 5">
    <name type="scientific">Dinoroseobacter shibae (strain DSM 16493 / NCIMB 14021 / DFL 12)</name>
    <dbReference type="NCBI Taxonomy" id="398580"/>
    <lineage>
        <taxon>Bacteria</taxon>
        <taxon>Pseudomonadati</taxon>
        <taxon>Pseudomonadota</taxon>
        <taxon>Alphaproteobacteria</taxon>
        <taxon>Rhodobacterales</taxon>
        <taxon>Roseobacteraceae</taxon>
        <taxon>Dinoroseobacter</taxon>
    </lineage>
</organism>
<gene>
    <name evidence="4" type="primary">cobK</name>
    <name evidence="4" type="ordered locus">Dshi_1690</name>
</gene>
<sequence length="248" mass="26716">MSRLLLLGGTAEAREVAQALAGRVDGVLSLAGRTRAPERDGMPTRIGGFGGADGFARYLREAEIGRILDATHPFAAEMSRRSARVAVECGVPYLMLRRPGWTAVAGDRWYRVPDTAAAARMPGPRDRVFLATGRQTLTDFAQMEAAYCWCRQIDPSEEAFPFENGAFLVARPPFPVEDEIALFRRLGVTVLVVKDAGGAASRSKLDAARALGIRVVMIDRPDLSELPQVETVAAALAWVEGASCPSDA</sequence>